<dbReference type="OrthoDB" id="2956246at2759"/>
<dbReference type="Proteomes" id="UP000191408">
    <property type="component" value="Unassembled WGS sequence"/>
</dbReference>
<proteinExistence type="predicted"/>
<evidence type="ECO:0000313" key="3">
    <source>
        <dbReference type="Proteomes" id="UP000191408"/>
    </source>
</evidence>
<evidence type="ECO:0000256" key="1">
    <source>
        <dbReference type="SAM" id="Phobius"/>
    </source>
</evidence>
<accession>A0A1V6NPW1</accession>
<dbReference type="EMBL" id="MDYM01000004">
    <property type="protein sequence ID" value="OQD66619.1"/>
    <property type="molecule type" value="Genomic_DNA"/>
</dbReference>
<gene>
    <name evidence="2" type="ORF">PENPOL_c004G06651</name>
</gene>
<dbReference type="AlphaFoldDB" id="A0A1V6NPW1"/>
<feature type="transmembrane region" description="Helical" evidence="1">
    <location>
        <begin position="133"/>
        <end position="157"/>
    </location>
</feature>
<organism evidence="2 3">
    <name type="scientific">Penicillium polonicum</name>
    <dbReference type="NCBI Taxonomy" id="60169"/>
    <lineage>
        <taxon>Eukaryota</taxon>
        <taxon>Fungi</taxon>
        <taxon>Dikarya</taxon>
        <taxon>Ascomycota</taxon>
        <taxon>Pezizomycotina</taxon>
        <taxon>Eurotiomycetes</taxon>
        <taxon>Eurotiomycetidae</taxon>
        <taxon>Eurotiales</taxon>
        <taxon>Aspergillaceae</taxon>
        <taxon>Penicillium</taxon>
    </lineage>
</organism>
<feature type="transmembrane region" description="Helical" evidence="1">
    <location>
        <begin position="169"/>
        <end position="189"/>
    </location>
</feature>
<comment type="caution">
    <text evidence="2">The sequence shown here is derived from an EMBL/GenBank/DDBJ whole genome shotgun (WGS) entry which is preliminary data.</text>
</comment>
<name>A0A1V6NPW1_PENPO</name>
<keyword evidence="1" id="KW-1133">Transmembrane helix</keyword>
<keyword evidence="3" id="KW-1185">Reference proteome</keyword>
<keyword evidence="1" id="KW-0472">Membrane</keyword>
<dbReference type="STRING" id="60169.A0A1V6NPW1"/>
<reference evidence="3" key="1">
    <citation type="journal article" date="2017" name="Nat. Microbiol.">
        <title>Global analysis of biosynthetic gene clusters reveals vast potential of secondary metabolite production in Penicillium species.</title>
        <authorList>
            <person name="Nielsen J.C."/>
            <person name="Grijseels S."/>
            <person name="Prigent S."/>
            <person name="Ji B."/>
            <person name="Dainat J."/>
            <person name="Nielsen K.F."/>
            <person name="Frisvad J.C."/>
            <person name="Workman M."/>
            <person name="Nielsen J."/>
        </authorList>
    </citation>
    <scope>NUCLEOTIDE SEQUENCE [LARGE SCALE GENOMIC DNA]</scope>
    <source>
        <strain evidence="3">IBT 4502</strain>
    </source>
</reference>
<keyword evidence="1" id="KW-0812">Transmembrane</keyword>
<protein>
    <submittedName>
        <fullName evidence="2">Uncharacterized protein</fullName>
    </submittedName>
</protein>
<sequence length="381" mass="43135">MDFRRALPIFFRKSRLDKPRLDKYQLDKSQLAKFQLHAPGLVALADLQSIAKWTALTGTPSFVDSLFLVPGIHKQSSAPSLSGGELPPTGALTSGYVFQIENEAMVYFLQSVGKTGNLLNLVVDSPPTTAMEWLGWLFGSPGIIPLFLFAIGQLLTLGVITKLAYLKEWWSLVIISMWMSARFCNIWSIKRRSHTGWKGKSEPGVNGDLLILLTQDRWIRLRGTVDDLKAVTSGQWLRDKSLFDELLITFSTLMATRYVVNFMHRTGLLQQFQYVTPEDDDDDDELTGLAAMDLDVEDDGHDDYKLHLARRVREPPFCICLQISMGLRDSNFDHNARPSFIATWNRLPRGPRVVGLLRRRHTSDAFGPSKILLFFIKWSCA</sequence>
<evidence type="ECO:0000313" key="2">
    <source>
        <dbReference type="EMBL" id="OQD66619.1"/>
    </source>
</evidence>